<evidence type="ECO:0000313" key="2">
    <source>
        <dbReference type="EMBL" id="MFD1640666.1"/>
    </source>
</evidence>
<dbReference type="EMBL" id="JBHUDM010000001">
    <property type="protein sequence ID" value="MFD1640666.1"/>
    <property type="molecule type" value="Genomic_DNA"/>
</dbReference>
<reference evidence="2 3" key="1">
    <citation type="journal article" date="2019" name="Int. J. Syst. Evol. Microbiol.">
        <title>The Global Catalogue of Microorganisms (GCM) 10K type strain sequencing project: providing services to taxonomists for standard genome sequencing and annotation.</title>
        <authorList>
            <consortium name="The Broad Institute Genomics Platform"/>
            <consortium name="The Broad Institute Genome Sequencing Center for Infectious Disease"/>
            <person name="Wu L."/>
            <person name="Ma J."/>
        </authorList>
    </citation>
    <scope>NUCLEOTIDE SEQUENCE [LARGE SCALE GENOMIC DNA]</scope>
    <source>
        <strain evidence="2 3">CGMCC 1.10593</strain>
    </source>
</reference>
<dbReference type="AlphaFoldDB" id="A0ABD6D6R2"/>
<comment type="caution">
    <text evidence="2">The sequence shown here is derived from an EMBL/GenBank/DDBJ whole genome shotgun (WGS) entry which is preliminary data.</text>
</comment>
<organism evidence="2 3">
    <name type="scientific">Halohasta litorea</name>
    <dbReference type="NCBI Taxonomy" id="869891"/>
    <lineage>
        <taxon>Archaea</taxon>
        <taxon>Methanobacteriati</taxon>
        <taxon>Methanobacteriota</taxon>
        <taxon>Stenosarchaea group</taxon>
        <taxon>Halobacteria</taxon>
        <taxon>Halobacteriales</taxon>
        <taxon>Haloferacaceae</taxon>
        <taxon>Halohasta</taxon>
    </lineage>
</organism>
<dbReference type="InterPro" id="IPR047676">
    <property type="entry name" value="FxLYD_dom"/>
</dbReference>
<protein>
    <submittedName>
        <fullName evidence="2">FxLYD domain-containing protein</fullName>
    </submittedName>
</protein>
<gene>
    <name evidence="2" type="ORF">ACFSBW_02090</name>
</gene>
<proteinExistence type="predicted"/>
<dbReference type="PROSITE" id="PS51257">
    <property type="entry name" value="PROKAR_LIPOPROTEIN"/>
    <property type="match status" value="1"/>
</dbReference>
<evidence type="ECO:0000256" key="1">
    <source>
        <dbReference type="SAM" id="MobiDB-lite"/>
    </source>
</evidence>
<feature type="compositionally biased region" description="Basic and acidic residues" evidence="1">
    <location>
        <begin position="27"/>
        <end position="41"/>
    </location>
</feature>
<sequence>MKRRRLLVASGTVLTLTIAGCSGDTDGDGRERSIGGDRESGSDEGEGESEQDVELLDHELYNEGQFDVGVSGTLENVSGEELSYVAVEIFFLDSDGTQIDEGLDNTTDLAPERRWEFDAMYLGDEADRIDTYEIETDVSNF</sequence>
<keyword evidence="3" id="KW-1185">Reference proteome</keyword>
<dbReference type="NCBIfam" id="NF038353">
    <property type="entry name" value="FxLYD_dom"/>
    <property type="match status" value="1"/>
</dbReference>
<dbReference type="Proteomes" id="UP001597052">
    <property type="component" value="Unassembled WGS sequence"/>
</dbReference>
<evidence type="ECO:0000313" key="3">
    <source>
        <dbReference type="Proteomes" id="UP001597052"/>
    </source>
</evidence>
<feature type="region of interest" description="Disordered" evidence="1">
    <location>
        <begin position="20"/>
        <end position="52"/>
    </location>
</feature>
<accession>A0ABD6D6R2</accession>
<dbReference type="RefSeq" id="WP_256394366.1">
    <property type="nucleotide sequence ID" value="NZ_JANHDJ010000001.1"/>
</dbReference>
<feature type="compositionally biased region" description="Acidic residues" evidence="1">
    <location>
        <begin position="42"/>
        <end position="52"/>
    </location>
</feature>
<name>A0ABD6D6R2_9EURY</name>